<dbReference type="PANTHER" id="PTHR46718">
    <property type="entry name" value="ASPARTATE-SEMIALDEHYDE DEHYDROGENASE"/>
    <property type="match status" value="1"/>
</dbReference>
<dbReference type="GO" id="GO:0009086">
    <property type="term" value="P:methionine biosynthetic process"/>
    <property type="evidence" value="ECO:0007669"/>
    <property type="project" value="UniProtKB-KW"/>
</dbReference>
<dbReference type="InterPro" id="IPR036291">
    <property type="entry name" value="NAD(P)-bd_dom_sf"/>
</dbReference>
<gene>
    <name evidence="8" type="ORF">ASZ90_007335</name>
</gene>
<dbReference type="NCBIfam" id="TIGR00978">
    <property type="entry name" value="asd_EA"/>
    <property type="match status" value="1"/>
</dbReference>
<evidence type="ECO:0000313" key="8">
    <source>
        <dbReference type="EMBL" id="KUG22876.1"/>
    </source>
</evidence>
<protein>
    <submittedName>
        <fullName evidence="8">Aspartate-semialdehyde dehydrogenase</fullName>
        <ecNumber evidence="8">1.2.1.11</ecNumber>
    </submittedName>
</protein>
<name>A0A0W8FPR6_9ZZZZ</name>
<keyword evidence="2" id="KW-0028">Amino-acid biosynthesis</keyword>
<dbReference type="GO" id="GO:0046983">
    <property type="term" value="F:protein dimerization activity"/>
    <property type="evidence" value="ECO:0007669"/>
    <property type="project" value="InterPro"/>
</dbReference>
<comment type="similarity">
    <text evidence="1">Belongs to the aspartate-semialdehyde dehydrogenase family.</text>
</comment>
<dbReference type="CDD" id="cd18130">
    <property type="entry name" value="ASADH_C_arch_fung_like"/>
    <property type="match status" value="1"/>
</dbReference>
<dbReference type="GO" id="GO:0004073">
    <property type="term" value="F:aspartate-semialdehyde dehydrogenase activity"/>
    <property type="evidence" value="ECO:0007669"/>
    <property type="project" value="UniProtKB-EC"/>
</dbReference>
<dbReference type="GO" id="GO:0051287">
    <property type="term" value="F:NAD binding"/>
    <property type="evidence" value="ECO:0007669"/>
    <property type="project" value="InterPro"/>
</dbReference>
<dbReference type="AlphaFoldDB" id="A0A0W8FPR6"/>
<dbReference type="EC" id="1.2.1.11" evidence="8"/>
<dbReference type="CDD" id="cd02315">
    <property type="entry name" value="ScASADH_like_N"/>
    <property type="match status" value="1"/>
</dbReference>
<accession>A0A0W8FPR6</accession>
<dbReference type="InterPro" id="IPR000534">
    <property type="entry name" value="Semialdehyde_DH_NAD-bd"/>
</dbReference>
<proteinExistence type="inferred from homology"/>
<organism evidence="8">
    <name type="scientific">hydrocarbon metagenome</name>
    <dbReference type="NCBI Taxonomy" id="938273"/>
    <lineage>
        <taxon>unclassified sequences</taxon>
        <taxon>metagenomes</taxon>
        <taxon>ecological metagenomes</taxon>
    </lineage>
</organism>
<dbReference type="PIRSF" id="PIRSF000148">
    <property type="entry name" value="ASA_dh"/>
    <property type="match status" value="1"/>
</dbReference>
<dbReference type="PANTHER" id="PTHR46718:SF1">
    <property type="entry name" value="ASPARTATE-SEMIALDEHYDE DEHYDROGENASE"/>
    <property type="match status" value="1"/>
</dbReference>
<dbReference type="GO" id="GO:0050661">
    <property type="term" value="F:NADP binding"/>
    <property type="evidence" value="ECO:0007669"/>
    <property type="project" value="InterPro"/>
</dbReference>
<dbReference type="InterPro" id="IPR012280">
    <property type="entry name" value="Semialdhyde_DH_dimer_dom"/>
</dbReference>
<dbReference type="SMART" id="SM00859">
    <property type="entry name" value="Semialdhyde_dh"/>
    <property type="match status" value="1"/>
</dbReference>
<dbReference type="FunFam" id="3.30.360.10:FF:000016">
    <property type="entry name" value="Probable aspartate-semialdehyde dehydrogenase"/>
    <property type="match status" value="1"/>
</dbReference>
<keyword evidence="3" id="KW-0791">Threonine biosynthesis</keyword>
<reference evidence="8" key="1">
    <citation type="journal article" date="2015" name="Proc. Natl. Acad. Sci. U.S.A.">
        <title>Networks of energetic and metabolic interactions define dynamics in microbial communities.</title>
        <authorList>
            <person name="Embree M."/>
            <person name="Liu J.K."/>
            <person name="Al-Bassam M.M."/>
            <person name="Zengler K."/>
        </authorList>
    </citation>
    <scope>NUCLEOTIDE SEQUENCE</scope>
</reference>
<dbReference type="Pfam" id="PF01118">
    <property type="entry name" value="Semialdhyde_dh"/>
    <property type="match status" value="1"/>
</dbReference>
<keyword evidence="4" id="KW-0521">NADP</keyword>
<evidence type="ECO:0000259" key="7">
    <source>
        <dbReference type="SMART" id="SM00859"/>
    </source>
</evidence>
<comment type="caution">
    <text evidence="8">The sequence shown here is derived from an EMBL/GenBank/DDBJ whole genome shotgun (WGS) entry which is preliminary data.</text>
</comment>
<sequence>MLKIAIVGATGIVGQQAIVSLLGHPWFKITKLVASERSANKKYIDALKDANGSIRWWCPEELPANIANMVVEEAVSFDPTSVDIIFSTMDAGPAKELEPKYAKTTPVISTASAFRYEPDTPILVGGVNMDHAALLAVQQKNRGWKGFISPKSNCTIVGLVVSLKPILDKYGVKQVVVTSLQAMSGAGRTPGLSAMDMMENVIPYISGEEPKVETEPQKILGKLTGKTIKNAPFGITATCTRVPVIDGHMVCAFVQTEKPCSPEDVKKAMVNYGKDFAEMHLPSSPVHLIDVTDDPFRPQPRMDRDKGGGMTVTVGRIRKDPIIENGIKYVCLAHNTKIGAAKGALQTAEYLVKNYLKLIK</sequence>
<dbReference type="NCBIfam" id="NF006416">
    <property type="entry name" value="PRK08664.1"/>
    <property type="match status" value="1"/>
</dbReference>
<dbReference type="SUPFAM" id="SSF55347">
    <property type="entry name" value="Glyceraldehyde-3-phosphate dehydrogenase-like, C-terminal domain"/>
    <property type="match status" value="1"/>
</dbReference>
<dbReference type="EMBL" id="LNQE01000935">
    <property type="protein sequence ID" value="KUG22876.1"/>
    <property type="molecule type" value="Genomic_DNA"/>
</dbReference>
<dbReference type="Gene3D" id="3.30.360.10">
    <property type="entry name" value="Dihydrodipicolinate Reductase, domain 2"/>
    <property type="match status" value="1"/>
</dbReference>
<dbReference type="InterPro" id="IPR005676">
    <property type="entry name" value="Asp_semi-ald_DH_pep-lack"/>
</dbReference>
<keyword evidence="5 8" id="KW-0560">Oxidoreductase</keyword>
<evidence type="ECO:0000256" key="2">
    <source>
        <dbReference type="ARBA" id="ARBA00022605"/>
    </source>
</evidence>
<evidence type="ECO:0000256" key="1">
    <source>
        <dbReference type="ARBA" id="ARBA00010584"/>
    </source>
</evidence>
<feature type="domain" description="Semialdehyde dehydrogenase NAD-binding" evidence="7">
    <location>
        <begin position="3"/>
        <end position="135"/>
    </location>
</feature>
<dbReference type="GO" id="GO:0009088">
    <property type="term" value="P:threonine biosynthetic process"/>
    <property type="evidence" value="ECO:0007669"/>
    <property type="project" value="UniProtKB-KW"/>
</dbReference>
<keyword evidence="6" id="KW-0486">Methionine biosynthesis</keyword>
<evidence type="ECO:0000256" key="4">
    <source>
        <dbReference type="ARBA" id="ARBA00022857"/>
    </source>
</evidence>
<dbReference type="InterPro" id="IPR051823">
    <property type="entry name" value="ASADH-related"/>
</dbReference>
<evidence type="ECO:0000256" key="5">
    <source>
        <dbReference type="ARBA" id="ARBA00023002"/>
    </source>
</evidence>
<evidence type="ECO:0000256" key="3">
    <source>
        <dbReference type="ARBA" id="ARBA00022697"/>
    </source>
</evidence>
<evidence type="ECO:0000256" key="6">
    <source>
        <dbReference type="ARBA" id="ARBA00023167"/>
    </source>
</evidence>
<dbReference type="Pfam" id="PF02774">
    <property type="entry name" value="Semialdhyde_dhC"/>
    <property type="match status" value="1"/>
</dbReference>
<dbReference type="Gene3D" id="3.40.50.720">
    <property type="entry name" value="NAD(P)-binding Rossmann-like Domain"/>
    <property type="match status" value="1"/>
</dbReference>
<dbReference type="SUPFAM" id="SSF51735">
    <property type="entry name" value="NAD(P)-binding Rossmann-fold domains"/>
    <property type="match status" value="1"/>
</dbReference>